<evidence type="ECO:0000256" key="1">
    <source>
        <dbReference type="SAM" id="MobiDB-lite"/>
    </source>
</evidence>
<dbReference type="Proteomes" id="UP001055712">
    <property type="component" value="Unassembled WGS sequence"/>
</dbReference>
<reference evidence="2" key="1">
    <citation type="journal article" date="2019" name="Plant J.">
        <title>Chlorella vulgaris genome assembly and annotation reveals the molecular basis for metabolic acclimation to high light conditions.</title>
        <authorList>
            <person name="Cecchin M."/>
            <person name="Marcolungo L."/>
            <person name="Rossato M."/>
            <person name="Girolomoni L."/>
            <person name="Cosentino E."/>
            <person name="Cuine S."/>
            <person name="Li-Beisson Y."/>
            <person name="Delledonne M."/>
            <person name="Ballottari M."/>
        </authorList>
    </citation>
    <scope>NUCLEOTIDE SEQUENCE</scope>
    <source>
        <strain evidence="2">211/11P</strain>
    </source>
</reference>
<dbReference type="AlphaFoldDB" id="A0A9D4TG69"/>
<protein>
    <submittedName>
        <fullName evidence="2">Uncharacterized protein</fullName>
    </submittedName>
</protein>
<dbReference type="PANTHER" id="PTHR36769:SF1">
    <property type="entry name" value="2,3-BISPHOSPHOGLYCERATE-DEPENDENT PHOSPHOGLYCERATE MUTASE"/>
    <property type="match status" value="1"/>
</dbReference>
<keyword evidence="3" id="KW-1185">Reference proteome</keyword>
<gene>
    <name evidence="2" type="ORF">D9Q98_008173</name>
</gene>
<feature type="region of interest" description="Disordered" evidence="1">
    <location>
        <begin position="27"/>
        <end position="104"/>
    </location>
</feature>
<comment type="caution">
    <text evidence="2">The sequence shown here is derived from an EMBL/GenBank/DDBJ whole genome shotgun (WGS) entry which is preliminary data.</text>
</comment>
<dbReference type="OrthoDB" id="511222at2759"/>
<sequence>MLTLPFCTGTPGLRLHDLHCFSDHRPTLSGSSLKEPSPQARRRTAAANCTRKPTQSQRARVHRSSSMAQKPLQKKAKKAPKQQAANRHGKPALTKKGALIKPPKRAVLKEAHQESLELTRAINADNEEHFATTVAGQPGGKLSILKAPVASTADAKYKAKKSLLPGKTFGAGRR</sequence>
<reference evidence="2" key="2">
    <citation type="submission" date="2020-11" db="EMBL/GenBank/DDBJ databases">
        <authorList>
            <person name="Cecchin M."/>
            <person name="Marcolungo L."/>
            <person name="Rossato M."/>
            <person name="Girolomoni L."/>
            <person name="Cosentino E."/>
            <person name="Cuine S."/>
            <person name="Li-Beisson Y."/>
            <person name="Delledonne M."/>
            <person name="Ballottari M."/>
        </authorList>
    </citation>
    <scope>NUCLEOTIDE SEQUENCE</scope>
    <source>
        <strain evidence="2">211/11P</strain>
        <tissue evidence="2">Whole cell</tissue>
    </source>
</reference>
<dbReference type="Pfam" id="PF09495">
    <property type="entry name" value="DUF2462"/>
    <property type="match status" value="1"/>
</dbReference>
<evidence type="ECO:0000313" key="2">
    <source>
        <dbReference type="EMBL" id="KAI3424786.1"/>
    </source>
</evidence>
<dbReference type="EMBL" id="SIDB01000012">
    <property type="protein sequence ID" value="KAI3424786.1"/>
    <property type="molecule type" value="Genomic_DNA"/>
</dbReference>
<organism evidence="2 3">
    <name type="scientific">Chlorella vulgaris</name>
    <name type="common">Green alga</name>
    <dbReference type="NCBI Taxonomy" id="3077"/>
    <lineage>
        <taxon>Eukaryota</taxon>
        <taxon>Viridiplantae</taxon>
        <taxon>Chlorophyta</taxon>
        <taxon>core chlorophytes</taxon>
        <taxon>Trebouxiophyceae</taxon>
        <taxon>Chlorellales</taxon>
        <taxon>Chlorellaceae</taxon>
        <taxon>Chlorella clade</taxon>
        <taxon>Chlorella</taxon>
    </lineage>
</organism>
<accession>A0A9D4TG69</accession>
<name>A0A9D4TG69_CHLVU</name>
<proteinExistence type="predicted"/>
<dbReference type="InterPro" id="IPR019034">
    <property type="entry name" value="UPF0390"/>
</dbReference>
<evidence type="ECO:0000313" key="3">
    <source>
        <dbReference type="Proteomes" id="UP001055712"/>
    </source>
</evidence>
<dbReference type="PANTHER" id="PTHR36769">
    <property type="entry name" value="2,3-BISPHOSPHOGLYCERATE-DEPENDENT PHOSPHOGLYCERATE MUTASE"/>
    <property type="match status" value="1"/>
</dbReference>